<name>A0ACD3B7X2_9AGAR</name>
<reference evidence="1 2" key="1">
    <citation type="journal article" date="2019" name="Nat. Ecol. Evol.">
        <title>Megaphylogeny resolves global patterns of mushroom evolution.</title>
        <authorList>
            <person name="Varga T."/>
            <person name="Krizsan K."/>
            <person name="Foldi C."/>
            <person name="Dima B."/>
            <person name="Sanchez-Garcia M."/>
            <person name="Sanchez-Ramirez S."/>
            <person name="Szollosi G.J."/>
            <person name="Szarkandi J.G."/>
            <person name="Papp V."/>
            <person name="Albert L."/>
            <person name="Andreopoulos W."/>
            <person name="Angelini C."/>
            <person name="Antonin V."/>
            <person name="Barry K.W."/>
            <person name="Bougher N.L."/>
            <person name="Buchanan P."/>
            <person name="Buyck B."/>
            <person name="Bense V."/>
            <person name="Catcheside P."/>
            <person name="Chovatia M."/>
            <person name="Cooper J."/>
            <person name="Damon W."/>
            <person name="Desjardin D."/>
            <person name="Finy P."/>
            <person name="Geml J."/>
            <person name="Haridas S."/>
            <person name="Hughes K."/>
            <person name="Justo A."/>
            <person name="Karasinski D."/>
            <person name="Kautmanova I."/>
            <person name="Kiss B."/>
            <person name="Kocsube S."/>
            <person name="Kotiranta H."/>
            <person name="LaButti K.M."/>
            <person name="Lechner B.E."/>
            <person name="Liimatainen K."/>
            <person name="Lipzen A."/>
            <person name="Lukacs Z."/>
            <person name="Mihaltcheva S."/>
            <person name="Morgado L.N."/>
            <person name="Niskanen T."/>
            <person name="Noordeloos M.E."/>
            <person name="Ohm R.A."/>
            <person name="Ortiz-Santana B."/>
            <person name="Ovrebo C."/>
            <person name="Racz N."/>
            <person name="Riley R."/>
            <person name="Savchenko A."/>
            <person name="Shiryaev A."/>
            <person name="Soop K."/>
            <person name="Spirin V."/>
            <person name="Szebenyi C."/>
            <person name="Tomsovsky M."/>
            <person name="Tulloss R.E."/>
            <person name="Uehling J."/>
            <person name="Grigoriev I.V."/>
            <person name="Vagvolgyi C."/>
            <person name="Papp T."/>
            <person name="Martin F.M."/>
            <person name="Miettinen O."/>
            <person name="Hibbett D.S."/>
            <person name="Nagy L.G."/>
        </authorList>
    </citation>
    <scope>NUCLEOTIDE SEQUENCE [LARGE SCALE GENOMIC DNA]</scope>
    <source>
        <strain evidence="1 2">NL-1719</strain>
    </source>
</reference>
<gene>
    <name evidence="1" type="ORF">BDN72DRAFT_151318</name>
</gene>
<keyword evidence="2" id="KW-1185">Reference proteome</keyword>
<evidence type="ECO:0000313" key="2">
    <source>
        <dbReference type="Proteomes" id="UP000308600"/>
    </source>
</evidence>
<accession>A0ACD3B7X2</accession>
<evidence type="ECO:0000313" key="1">
    <source>
        <dbReference type="EMBL" id="TFK73739.1"/>
    </source>
</evidence>
<proteinExistence type="predicted"/>
<dbReference type="EMBL" id="ML208273">
    <property type="protein sequence ID" value="TFK73739.1"/>
    <property type="molecule type" value="Genomic_DNA"/>
</dbReference>
<dbReference type="Proteomes" id="UP000308600">
    <property type="component" value="Unassembled WGS sequence"/>
</dbReference>
<protein>
    <submittedName>
        <fullName evidence="1">Uncharacterized protein</fullName>
    </submittedName>
</protein>
<sequence>MYATHGQQHAFNARGGLLPSSSILRRQLSRNVSASALAWVCLIWTSSSDAGRSQCIPMATRCHISRYRPLAALPSITLGQHSTVAYPL</sequence>
<organism evidence="1 2">
    <name type="scientific">Pluteus cervinus</name>
    <dbReference type="NCBI Taxonomy" id="181527"/>
    <lineage>
        <taxon>Eukaryota</taxon>
        <taxon>Fungi</taxon>
        <taxon>Dikarya</taxon>
        <taxon>Basidiomycota</taxon>
        <taxon>Agaricomycotina</taxon>
        <taxon>Agaricomycetes</taxon>
        <taxon>Agaricomycetidae</taxon>
        <taxon>Agaricales</taxon>
        <taxon>Pluteineae</taxon>
        <taxon>Pluteaceae</taxon>
        <taxon>Pluteus</taxon>
    </lineage>
</organism>